<dbReference type="HAMAP" id="MF_00991">
    <property type="entry name" value="MqnB"/>
    <property type="match status" value="1"/>
</dbReference>
<dbReference type="GO" id="GO:0019284">
    <property type="term" value="P:L-methionine salvage from S-adenosylmethionine"/>
    <property type="evidence" value="ECO:0007669"/>
    <property type="project" value="TreeGrafter"/>
</dbReference>
<reference evidence="4 5" key="1">
    <citation type="submission" date="2020-04" db="EMBL/GenBank/DDBJ databases">
        <title>Paenibacillus algicola sp. nov., a novel marine bacterium producing alginate lyase.</title>
        <authorList>
            <person name="Huang H."/>
        </authorList>
    </citation>
    <scope>NUCLEOTIDE SEQUENCE [LARGE SCALE GENOMIC DNA]</scope>
    <source>
        <strain evidence="4 5">L7-75</strain>
    </source>
</reference>
<proteinExistence type="inferred from homology"/>
<feature type="domain" description="Nucleoside phosphorylase" evidence="3">
    <location>
        <begin position="35"/>
        <end position="210"/>
    </location>
</feature>
<keyword evidence="1 4" id="KW-0378">Hydrolase</keyword>
<dbReference type="GO" id="GO:0009234">
    <property type="term" value="P:menaquinone biosynthetic process"/>
    <property type="evidence" value="ECO:0007669"/>
    <property type="project" value="UniProtKB-UniRule"/>
</dbReference>
<protein>
    <recommendedName>
        <fullName evidence="1 2">Futalosine hydrolase</fullName>
        <shortName evidence="1">FL hydrolase</shortName>
        <ecNumber evidence="1 2">3.2.2.26</ecNumber>
    </recommendedName>
    <alternativeName>
        <fullName evidence="1">Futalosine nucleosidase</fullName>
    </alternativeName>
    <alternativeName>
        <fullName evidence="1">Menaquinone biosynthetic enzyme MqnB</fullName>
    </alternativeName>
</protein>
<keyword evidence="1" id="KW-0474">Menaquinone biosynthesis</keyword>
<evidence type="ECO:0000256" key="1">
    <source>
        <dbReference type="HAMAP-Rule" id="MF_00991"/>
    </source>
</evidence>
<organism evidence="4 5">
    <name type="scientific">Paenibacillus lemnae</name>
    <dbReference type="NCBI Taxonomy" id="1330551"/>
    <lineage>
        <taxon>Bacteria</taxon>
        <taxon>Bacillati</taxon>
        <taxon>Bacillota</taxon>
        <taxon>Bacilli</taxon>
        <taxon>Bacillales</taxon>
        <taxon>Paenibacillaceae</taxon>
        <taxon>Paenibacillus</taxon>
    </lineage>
</organism>
<dbReference type="Proteomes" id="UP000565468">
    <property type="component" value="Unassembled WGS sequence"/>
</dbReference>
<dbReference type="UniPathway" id="UPA00079"/>
<dbReference type="PANTHER" id="PTHR46832:SF2">
    <property type="entry name" value="FUTALOSINE HYDROLASE"/>
    <property type="match status" value="1"/>
</dbReference>
<dbReference type="AlphaFoldDB" id="A0A848M508"/>
<evidence type="ECO:0000259" key="3">
    <source>
        <dbReference type="Pfam" id="PF01048"/>
    </source>
</evidence>
<evidence type="ECO:0000313" key="4">
    <source>
        <dbReference type="EMBL" id="NMO95192.1"/>
    </source>
</evidence>
<comment type="similarity">
    <text evidence="1">Belongs to the PNP/UDP phosphorylase family. Futalosine hydrolase subfamily.</text>
</comment>
<keyword evidence="5" id="KW-1185">Reference proteome</keyword>
<dbReference type="InterPro" id="IPR019963">
    <property type="entry name" value="FL_hydrolase_MqnB"/>
</dbReference>
<evidence type="ECO:0000256" key="2">
    <source>
        <dbReference type="NCBIfam" id="TIGR03664"/>
    </source>
</evidence>
<dbReference type="InterPro" id="IPR035994">
    <property type="entry name" value="Nucleoside_phosphorylase_sf"/>
</dbReference>
<dbReference type="SUPFAM" id="SSF53167">
    <property type="entry name" value="Purine and uridine phosphorylases"/>
    <property type="match status" value="1"/>
</dbReference>
<dbReference type="NCBIfam" id="TIGR03664">
    <property type="entry name" value="fut_nucase"/>
    <property type="match status" value="1"/>
</dbReference>
<dbReference type="GO" id="GO:0005829">
    <property type="term" value="C:cytosol"/>
    <property type="evidence" value="ECO:0007669"/>
    <property type="project" value="TreeGrafter"/>
</dbReference>
<dbReference type="EC" id="3.2.2.26" evidence="1 2"/>
<dbReference type="GO" id="GO:0008782">
    <property type="term" value="F:adenosylhomocysteine nucleosidase activity"/>
    <property type="evidence" value="ECO:0007669"/>
    <property type="project" value="TreeGrafter"/>
</dbReference>
<comment type="function">
    <text evidence="1">Catalyzes the hydrolysis of futalosine (FL) to dehypoxanthine futalosine (DHFL) and hypoxanthine, a step in the biosynthesis of menaquinone (MK, vitamin K2).</text>
</comment>
<dbReference type="NCBIfam" id="NF006087">
    <property type="entry name" value="PRK08236.1"/>
    <property type="match status" value="1"/>
</dbReference>
<accession>A0A848M508</accession>
<dbReference type="GO" id="GO:0008930">
    <property type="term" value="F:methylthioadenosine nucleosidase activity"/>
    <property type="evidence" value="ECO:0007669"/>
    <property type="project" value="TreeGrafter"/>
</dbReference>
<dbReference type="PANTHER" id="PTHR46832">
    <property type="entry name" value="5'-METHYLTHIOADENOSINE/S-ADENOSYLHOMOCYSTEINE NUCLEOSIDASE"/>
    <property type="match status" value="1"/>
</dbReference>
<dbReference type="EMBL" id="JABBPN010000003">
    <property type="protein sequence ID" value="NMO95192.1"/>
    <property type="molecule type" value="Genomic_DNA"/>
</dbReference>
<sequence length="220" mass="22203">MNMNNPAQKILIVTAVAAERDAVLRGLGNTDTFEVIFAGVGPAAAASGTARTLAGGSYKLVISAGIGGGFAGVAEIESLVIANRIIAADLGSETRDGFLSVDELGFGSSVISSPAEQVRQLTAALQAAGLPAVTGPILTVSTTTGTRESAEVLLSRVPGAAAEGMEGFGAAQAAADAGLPALEIRAISNRVGPRDRDAWKIPQALQKLEAACSILTEVFT</sequence>
<dbReference type="GO" id="GO:0009116">
    <property type="term" value="P:nucleoside metabolic process"/>
    <property type="evidence" value="ECO:0007669"/>
    <property type="project" value="InterPro"/>
</dbReference>
<dbReference type="Gene3D" id="3.40.50.1580">
    <property type="entry name" value="Nucleoside phosphorylase domain"/>
    <property type="match status" value="1"/>
</dbReference>
<name>A0A848M508_PAELE</name>
<gene>
    <name evidence="1" type="primary">mqnB</name>
    <name evidence="4" type="ORF">HII30_05235</name>
</gene>
<comment type="caution">
    <text evidence="4">The sequence shown here is derived from an EMBL/GenBank/DDBJ whole genome shotgun (WGS) entry which is preliminary data.</text>
</comment>
<dbReference type="InterPro" id="IPR000845">
    <property type="entry name" value="Nucleoside_phosphorylase_d"/>
</dbReference>
<dbReference type="RefSeq" id="WP_169503943.1">
    <property type="nucleotide sequence ID" value="NZ_JABBPN010000003.1"/>
</dbReference>
<evidence type="ECO:0000313" key="5">
    <source>
        <dbReference type="Proteomes" id="UP000565468"/>
    </source>
</evidence>
<comment type="catalytic activity">
    <reaction evidence="1">
        <text>futalosine + H2O = dehypoxanthine futalosine + hypoxanthine</text>
        <dbReference type="Rhea" id="RHEA:25904"/>
        <dbReference type="ChEBI" id="CHEBI:15377"/>
        <dbReference type="ChEBI" id="CHEBI:17368"/>
        <dbReference type="ChEBI" id="CHEBI:58863"/>
        <dbReference type="ChEBI" id="CHEBI:58864"/>
        <dbReference type="EC" id="3.2.2.26"/>
    </reaction>
</comment>
<comment type="pathway">
    <text evidence="1">Quinol/quinone metabolism; menaquinone biosynthesis.</text>
</comment>
<keyword evidence="4" id="KW-0326">Glycosidase</keyword>
<dbReference type="CDD" id="cd17766">
    <property type="entry name" value="futalosine_nucleosidase_MqnB"/>
    <property type="match status" value="1"/>
</dbReference>
<dbReference type="Pfam" id="PF01048">
    <property type="entry name" value="PNP_UDP_1"/>
    <property type="match status" value="1"/>
</dbReference>